<dbReference type="RefSeq" id="WP_146791077.1">
    <property type="nucleotide sequence ID" value="NZ_VOLT01000013.1"/>
</dbReference>
<feature type="domain" description="Aminopeptidase N-like N-terminal" evidence="17">
    <location>
        <begin position="42"/>
        <end position="195"/>
    </location>
</feature>
<comment type="function">
    <text evidence="12">Aminopeptidase N is involved in the degradation of intracellular peptides generated by protein breakdown during normal growth as well as in response to nutrient starvation.</text>
</comment>
<evidence type="ECO:0000259" key="17">
    <source>
        <dbReference type="Pfam" id="PF17900"/>
    </source>
</evidence>
<evidence type="ECO:0000313" key="19">
    <source>
        <dbReference type="Proteomes" id="UP000321822"/>
    </source>
</evidence>
<dbReference type="InterPro" id="IPR024601">
    <property type="entry name" value="Peptidase_M1_pepN_C"/>
</dbReference>
<dbReference type="Pfam" id="PF11940">
    <property type="entry name" value="DUF3458"/>
    <property type="match status" value="1"/>
</dbReference>
<dbReference type="FunFam" id="2.60.40.1730:FF:000005">
    <property type="entry name" value="Aminopeptidase N"/>
    <property type="match status" value="1"/>
</dbReference>
<keyword evidence="7" id="KW-0645">Protease</keyword>
<evidence type="ECO:0000313" key="18">
    <source>
        <dbReference type="EMBL" id="TWX64548.1"/>
    </source>
</evidence>
<dbReference type="PANTHER" id="PTHR46322:SF1">
    <property type="entry name" value="PUROMYCIN-SENSITIVE AMINOPEPTIDASE"/>
    <property type="match status" value="1"/>
</dbReference>
<comment type="cofactor">
    <cofactor evidence="2">
        <name>Zn(2+)</name>
        <dbReference type="ChEBI" id="CHEBI:29105"/>
    </cofactor>
</comment>
<evidence type="ECO:0000256" key="10">
    <source>
        <dbReference type="ARBA" id="ARBA00022833"/>
    </source>
</evidence>
<dbReference type="InterPro" id="IPR012779">
    <property type="entry name" value="Peptidase_M1_pepN"/>
</dbReference>
<dbReference type="FunFam" id="1.10.390.10:FF:000002">
    <property type="entry name" value="Aminopeptidase N"/>
    <property type="match status" value="1"/>
</dbReference>
<proteinExistence type="inferred from homology"/>
<name>A0A5C6Q717_9GAMM</name>
<dbReference type="FunFam" id="3.30.2010.30:FF:000002">
    <property type="entry name" value="Putative aminopeptidase N"/>
    <property type="match status" value="1"/>
</dbReference>
<dbReference type="InterPro" id="IPR027268">
    <property type="entry name" value="Peptidase_M4/M1_CTD_sf"/>
</dbReference>
<dbReference type="Gene3D" id="1.10.390.10">
    <property type="entry name" value="Neutral Protease Domain 2"/>
    <property type="match status" value="1"/>
</dbReference>
<dbReference type="GO" id="GO:0006508">
    <property type="term" value="P:proteolysis"/>
    <property type="evidence" value="ECO:0007669"/>
    <property type="project" value="UniProtKB-UniRule"/>
</dbReference>
<keyword evidence="9 18" id="KW-0378">Hydrolase</keyword>
<dbReference type="AlphaFoldDB" id="A0A5C6Q717"/>
<evidence type="ECO:0000256" key="13">
    <source>
        <dbReference type="NCBIfam" id="TIGR02414"/>
    </source>
</evidence>
<evidence type="ECO:0000259" key="16">
    <source>
        <dbReference type="Pfam" id="PF17432"/>
    </source>
</evidence>
<dbReference type="GO" id="GO:0016285">
    <property type="term" value="F:alanyl aminopeptidase activity"/>
    <property type="evidence" value="ECO:0007669"/>
    <property type="project" value="UniProtKB-EC"/>
</dbReference>
<evidence type="ECO:0000256" key="8">
    <source>
        <dbReference type="ARBA" id="ARBA00022723"/>
    </source>
</evidence>
<organism evidence="18 19">
    <name type="scientific">Colwellia demingiae</name>
    <dbReference type="NCBI Taxonomy" id="89401"/>
    <lineage>
        <taxon>Bacteria</taxon>
        <taxon>Pseudomonadati</taxon>
        <taxon>Pseudomonadota</taxon>
        <taxon>Gammaproteobacteria</taxon>
        <taxon>Alteromonadales</taxon>
        <taxon>Colwelliaceae</taxon>
        <taxon>Colwellia</taxon>
    </lineage>
</organism>
<dbReference type="InterPro" id="IPR001930">
    <property type="entry name" value="Peptidase_M1"/>
</dbReference>
<dbReference type="PRINTS" id="PR00756">
    <property type="entry name" value="ALADIPTASE"/>
</dbReference>
<dbReference type="Pfam" id="PF17432">
    <property type="entry name" value="DUF3458_C"/>
    <property type="match status" value="1"/>
</dbReference>
<dbReference type="Pfam" id="PF17900">
    <property type="entry name" value="Peptidase_M1_N"/>
    <property type="match status" value="1"/>
</dbReference>
<reference evidence="18 19" key="1">
    <citation type="submission" date="2019-07" db="EMBL/GenBank/DDBJ databases">
        <title>Genomes of sea-ice associated Colwellia species.</title>
        <authorList>
            <person name="Bowman J.P."/>
        </authorList>
    </citation>
    <scope>NUCLEOTIDE SEQUENCE [LARGE SCALE GENOMIC DNA]</scope>
    <source>
        <strain evidence="18 19">ACAM 459</strain>
    </source>
</reference>
<dbReference type="SUPFAM" id="SSF55486">
    <property type="entry name" value="Metalloproteases ('zincins'), catalytic domain"/>
    <property type="match status" value="1"/>
</dbReference>
<dbReference type="Gene3D" id="3.30.2010.30">
    <property type="match status" value="1"/>
</dbReference>
<comment type="caution">
    <text evidence="18">The sequence shown here is derived from an EMBL/GenBank/DDBJ whole genome shotgun (WGS) entry which is preliminary data.</text>
</comment>
<dbReference type="Proteomes" id="UP000321822">
    <property type="component" value="Unassembled WGS sequence"/>
</dbReference>
<comment type="catalytic activity">
    <reaction evidence="1">
        <text>Release of an N-terminal amino acid, Xaa-|-Yaa- from a peptide, amide or arylamide. Xaa is preferably Ala, but may be most amino acids including Pro (slow action). When a terminal hydrophobic residue is followed by a prolyl residue, the two may be released as an intact Xaa-Pro dipeptide.</text>
        <dbReference type="EC" id="3.4.11.2"/>
    </reaction>
</comment>
<keyword evidence="6 18" id="KW-0031">Aminopeptidase</keyword>
<evidence type="ECO:0000256" key="7">
    <source>
        <dbReference type="ARBA" id="ARBA00022670"/>
    </source>
</evidence>
<dbReference type="Gene3D" id="2.60.40.1730">
    <property type="entry name" value="tricorn interacting facor f3 domain"/>
    <property type="match status" value="1"/>
</dbReference>
<evidence type="ECO:0000259" key="14">
    <source>
        <dbReference type="Pfam" id="PF01433"/>
    </source>
</evidence>
<dbReference type="PANTHER" id="PTHR46322">
    <property type="entry name" value="PUROMYCIN-SENSITIVE AMINOPEPTIDASE"/>
    <property type="match status" value="1"/>
</dbReference>
<comment type="similarity">
    <text evidence="3">Belongs to the peptidase M1 family.</text>
</comment>
<dbReference type="Gene3D" id="1.25.50.10">
    <property type="entry name" value="Peptidase M1, alanyl aminopeptidase, C-terminal domain"/>
    <property type="match status" value="1"/>
</dbReference>
<dbReference type="InterPro" id="IPR014782">
    <property type="entry name" value="Peptidase_M1_dom"/>
</dbReference>
<evidence type="ECO:0000256" key="4">
    <source>
        <dbReference type="ARBA" id="ARBA00012564"/>
    </source>
</evidence>
<evidence type="ECO:0000256" key="12">
    <source>
        <dbReference type="ARBA" id="ARBA00059739"/>
    </source>
</evidence>
<evidence type="ECO:0000259" key="15">
    <source>
        <dbReference type="Pfam" id="PF11940"/>
    </source>
</evidence>
<dbReference type="InterPro" id="IPR045357">
    <property type="entry name" value="Aminopeptidase_N-like_N"/>
</dbReference>
<dbReference type="InterPro" id="IPR035414">
    <property type="entry name" value="Peptidase_M1_pepN_Ig-like"/>
</dbReference>
<evidence type="ECO:0000256" key="3">
    <source>
        <dbReference type="ARBA" id="ARBA00010136"/>
    </source>
</evidence>
<dbReference type="InterPro" id="IPR042097">
    <property type="entry name" value="Aminopeptidase_N-like_N_sf"/>
</dbReference>
<evidence type="ECO:0000256" key="2">
    <source>
        <dbReference type="ARBA" id="ARBA00001947"/>
    </source>
</evidence>
<keyword evidence="8" id="KW-0479">Metal-binding</keyword>
<dbReference type="SUPFAM" id="SSF63737">
    <property type="entry name" value="Leukotriene A4 hydrolase N-terminal domain"/>
    <property type="match status" value="1"/>
</dbReference>
<dbReference type="InterPro" id="IPR038438">
    <property type="entry name" value="PepN_Ig-like_sf"/>
</dbReference>
<accession>A0A5C6Q717</accession>
<dbReference type="GO" id="GO:0008237">
    <property type="term" value="F:metallopeptidase activity"/>
    <property type="evidence" value="ECO:0007669"/>
    <property type="project" value="UniProtKB-UniRule"/>
</dbReference>
<dbReference type="InterPro" id="IPR037144">
    <property type="entry name" value="Peptidase_M1_pepN_C_sf"/>
</dbReference>
<keyword evidence="11" id="KW-0482">Metalloprotease</keyword>
<evidence type="ECO:0000256" key="9">
    <source>
        <dbReference type="ARBA" id="ARBA00022801"/>
    </source>
</evidence>
<sequence length="872" mass="98525">MSSILADTAPRFLADYRPADFTINTVNLTIHLDDTCSQVVSELTLERKGDNQQALQLNGEHLTLVSLVLDNQALSKEQYQINDTLLIIPASSLPDRSHFTLIITTEINPQENTALEGLFKSGDAFCTQCEAEGFRRISYYLDRPDVMATFTTKVIADKSLYPYLLSNGNKVASGELSNNKHFVTWHDPFPKPCYLFALVAGDFDLLEDSFTTASGREVALEIFVDKGNLVKAEHAMTSLQKSMAWDEETFGLEYDLDIYMIVAVDFFNMGAMENKGLNVFNSKFVLADSHCATDSDYFNIEAVIAHEYFHNWTGNRVTCRDWFQLSLKEGLTVFRDQQFSAQMHSSAVTRIQNVRLLRSQQFAEDAGPMAHPIRPEKVLEMNNFYTLTVYEKGSEVIRMLHTLIGVDKFRQGMDLYFSRFDGMAVTCDDFINAMSDASGKDLAQFKLWYSQSGTPVVKAQEMFDSQTNIYTLTLRQQSPITKNQQNPQALHIPVKVELISENNDEPSQSELLELTQTEQSWQFNGFTSKPTLAMLADFSAPVKLIFDQDNTSLLTIMKQADNSFCRWDAGQKLLMSYLHQLTFDIDYTVPTELINAINDMLNSGGDRAFIAEQLSLPSFDEAASLMIDIDPIALTNAITTLAIFIARGTQQQLLTSYKACQQDDLKENAVANRALKNVCLAYLSLLPEYQYLVTQQYQQATNNDDILQENMTDSLAALTCSSKNNLDDLNEQLEHFENKWQQTTLVMDKWFALNASVVSEDVFAQLDKLLEHPQFSLKNPNRARSLISAFAMNNPKYFHCQTGRGYQFLANQIAKLNEINPQVASRLITPLIQYKSFAPAHQKLMKAELVKLQALTNLSNDLKEKLDAALND</sequence>
<evidence type="ECO:0000256" key="1">
    <source>
        <dbReference type="ARBA" id="ARBA00000098"/>
    </source>
</evidence>
<dbReference type="OrthoDB" id="100605at2"/>
<evidence type="ECO:0000256" key="11">
    <source>
        <dbReference type="ARBA" id="ARBA00023049"/>
    </source>
</evidence>
<dbReference type="Gene3D" id="2.60.40.1840">
    <property type="match status" value="1"/>
</dbReference>
<dbReference type="NCBIfam" id="TIGR02414">
    <property type="entry name" value="pepN_proteo"/>
    <property type="match status" value="1"/>
</dbReference>
<dbReference type="GO" id="GO:0008270">
    <property type="term" value="F:zinc ion binding"/>
    <property type="evidence" value="ECO:0007669"/>
    <property type="project" value="InterPro"/>
</dbReference>
<dbReference type="EC" id="3.4.11.2" evidence="4 13"/>
<dbReference type="CDD" id="cd09600">
    <property type="entry name" value="M1_APN"/>
    <property type="match status" value="1"/>
</dbReference>
<feature type="domain" description="Peptidase M1 alanyl aminopeptidase C-terminal" evidence="16">
    <location>
        <begin position="552"/>
        <end position="870"/>
    </location>
</feature>
<protein>
    <recommendedName>
        <fullName evidence="5 13">Aminopeptidase N</fullName>
        <ecNumber evidence="4 13">3.4.11.2</ecNumber>
    </recommendedName>
</protein>
<feature type="domain" description="Peptidase M1 alanyl aminopeptidase Ig-like fold" evidence="15">
    <location>
        <begin position="453"/>
        <end position="545"/>
    </location>
</feature>
<gene>
    <name evidence="18" type="primary">pepN</name>
    <name evidence="18" type="ORF">ESZ36_19805</name>
</gene>
<evidence type="ECO:0000256" key="5">
    <source>
        <dbReference type="ARBA" id="ARBA00015611"/>
    </source>
</evidence>
<evidence type="ECO:0000256" key="6">
    <source>
        <dbReference type="ARBA" id="ARBA00022438"/>
    </source>
</evidence>
<keyword evidence="19" id="KW-1185">Reference proteome</keyword>
<dbReference type="EMBL" id="VOLT01000013">
    <property type="protein sequence ID" value="TWX64548.1"/>
    <property type="molecule type" value="Genomic_DNA"/>
</dbReference>
<dbReference type="Pfam" id="PF01433">
    <property type="entry name" value="Peptidase_M1"/>
    <property type="match status" value="1"/>
</dbReference>
<keyword evidence="10" id="KW-0862">Zinc</keyword>
<feature type="domain" description="Peptidase M1 membrane alanine aminopeptidase" evidence="14">
    <location>
        <begin position="235"/>
        <end position="445"/>
    </location>
</feature>